<keyword evidence="1" id="KW-0812">Transmembrane</keyword>
<dbReference type="PANTHER" id="PTHR14969">
    <property type="entry name" value="SPHINGOSINE-1-PHOSPHATE PHOSPHOHYDROLASE"/>
    <property type="match status" value="1"/>
</dbReference>
<dbReference type="InterPro" id="IPR036938">
    <property type="entry name" value="PAP2/HPO_sf"/>
</dbReference>
<keyword evidence="1" id="KW-0472">Membrane</keyword>
<dbReference type="OrthoDB" id="10182at2157"/>
<proteinExistence type="predicted"/>
<dbReference type="EMBL" id="FNFE01000001">
    <property type="protein sequence ID" value="SDJ49427.1"/>
    <property type="molecule type" value="Genomic_DNA"/>
</dbReference>
<evidence type="ECO:0000313" key="4">
    <source>
        <dbReference type="Proteomes" id="UP000198882"/>
    </source>
</evidence>
<feature type="transmembrane region" description="Helical" evidence="1">
    <location>
        <begin position="141"/>
        <end position="158"/>
    </location>
</feature>
<feature type="transmembrane region" description="Helical" evidence="1">
    <location>
        <begin position="220"/>
        <end position="237"/>
    </location>
</feature>
<dbReference type="PANTHER" id="PTHR14969:SF13">
    <property type="entry name" value="AT30094P"/>
    <property type="match status" value="1"/>
</dbReference>
<dbReference type="Gene3D" id="1.20.144.10">
    <property type="entry name" value="Phosphatidic acid phosphatase type 2/haloperoxidase"/>
    <property type="match status" value="1"/>
</dbReference>
<accession>A0A1G8U6R5</accession>
<feature type="transmembrane region" description="Helical" evidence="1">
    <location>
        <begin position="93"/>
        <end position="111"/>
    </location>
</feature>
<evidence type="ECO:0000313" key="3">
    <source>
        <dbReference type="EMBL" id="SDJ49427.1"/>
    </source>
</evidence>
<feature type="domain" description="Phosphatidic acid phosphatase type 2/haloperoxidase" evidence="2">
    <location>
        <begin position="51"/>
        <end position="160"/>
    </location>
</feature>
<feature type="transmembrane region" description="Helical" evidence="1">
    <location>
        <begin position="118"/>
        <end position="135"/>
    </location>
</feature>
<feature type="transmembrane region" description="Helical" evidence="1">
    <location>
        <begin position="165"/>
        <end position="183"/>
    </location>
</feature>
<dbReference type="SMART" id="SM00014">
    <property type="entry name" value="acidPPc"/>
    <property type="match status" value="1"/>
</dbReference>
<keyword evidence="1" id="KW-1133">Transmembrane helix</keyword>
<dbReference type="InterPro" id="IPR000326">
    <property type="entry name" value="PAP2/HPO"/>
</dbReference>
<sequence>MRLEEESAVVRDAISAEYADLVVAVTELGSPTTLMVILAVLFWCGSRRRSALVISYGVAGLGFILALETLLGLPRPPESVYLTSIDVEGYGFPSGHAFASVVVYGGLVSAYDRLRDPVALLGAGALVVAVSLSRVVLGVHYLGDVVVGAILGVAFVTAMSRVSRGMPTVGFAVALALAIPAVYVTGAAAYAVLALGAAIGGLLTTGWIDRLPRLRSRLEGAVLVAVGITVIVALRIVETIVDVTPLLVALYAVLVAWIVFAPALVDRVGGTILGSPGADS</sequence>
<evidence type="ECO:0000259" key="2">
    <source>
        <dbReference type="SMART" id="SM00014"/>
    </source>
</evidence>
<organism evidence="3 4">
    <name type="scientific">Natronorubrum texcoconense</name>
    <dbReference type="NCBI Taxonomy" id="1095776"/>
    <lineage>
        <taxon>Archaea</taxon>
        <taxon>Methanobacteriati</taxon>
        <taxon>Methanobacteriota</taxon>
        <taxon>Stenosarchaea group</taxon>
        <taxon>Halobacteria</taxon>
        <taxon>Halobacteriales</taxon>
        <taxon>Natrialbaceae</taxon>
        <taxon>Natronorubrum</taxon>
    </lineage>
</organism>
<dbReference type="Proteomes" id="UP000198882">
    <property type="component" value="Unassembled WGS sequence"/>
</dbReference>
<dbReference type="RefSeq" id="WP_090303250.1">
    <property type="nucleotide sequence ID" value="NZ_FNFE01000001.1"/>
</dbReference>
<feature type="transmembrane region" description="Helical" evidence="1">
    <location>
        <begin position="51"/>
        <end position="73"/>
    </location>
</feature>
<protein>
    <submittedName>
        <fullName evidence="3">PAP2 superfamily protein</fullName>
    </submittedName>
</protein>
<evidence type="ECO:0000256" key="1">
    <source>
        <dbReference type="SAM" id="Phobius"/>
    </source>
</evidence>
<name>A0A1G8U6R5_9EURY</name>
<feature type="transmembrane region" description="Helical" evidence="1">
    <location>
        <begin position="243"/>
        <end position="265"/>
    </location>
</feature>
<reference evidence="4" key="1">
    <citation type="submission" date="2016-10" db="EMBL/GenBank/DDBJ databases">
        <authorList>
            <person name="Varghese N."/>
            <person name="Submissions S."/>
        </authorList>
    </citation>
    <scope>NUCLEOTIDE SEQUENCE [LARGE SCALE GENOMIC DNA]</scope>
    <source>
        <strain evidence="4">B4,CECT 8067,JCM 17497</strain>
    </source>
</reference>
<gene>
    <name evidence="3" type="ORF">SAMN04515672_0760</name>
</gene>
<keyword evidence="4" id="KW-1185">Reference proteome</keyword>
<dbReference type="SUPFAM" id="SSF48317">
    <property type="entry name" value="Acid phosphatase/Vanadium-dependent haloperoxidase"/>
    <property type="match status" value="1"/>
</dbReference>
<dbReference type="AlphaFoldDB" id="A0A1G8U6R5"/>
<dbReference type="Pfam" id="PF01569">
    <property type="entry name" value="PAP2"/>
    <property type="match status" value="1"/>
</dbReference>
<feature type="transmembrane region" description="Helical" evidence="1">
    <location>
        <begin position="21"/>
        <end position="44"/>
    </location>
</feature>